<sequence length="91" mass="10051">MMQMLVVTVPGEVLGAALSAVGQKRPTRRPIEERRIQTEESCRQGDDHRWTLSHQRECLLEVEGSFEAGRSECCDGDEGEDGGIRSMSSAT</sequence>
<keyword evidence="3" id="KW-1185">Reference proteome</keyword>
<proteinExistence type="predicted"/>
<evidence type="ECO:0000313" key="2">
    <source>
        <dbReference type="EMBL" id="VEL31840.1"/>
    </source>
</evidence>
<dbReference type="AlphaFoldDB" id="A0A448X9W7"/>
<evidence type="ECO:0000313" key="3">
    <source>
        <dbReference type="Proteomes" id="UP000784294"/>
    </source>
</evidence>
<dbReference type="EMBL" id="CAAALY010127129">
    <property type="protein sequence ID" value="VEL31840.1"/>
    <property type="molecule type" value="Genomic_DNA"/>
</dbReference>
<comment type="caution">
    <text evidence="2">The sequence shown here is derived from an EMBL/GenBank/DDBJ whole genome shotgun (WGS) entry which is preliminary data.</text>
</comment>
<feature type="region of interest" description="Disordered" evidence="1">
    <location>
        <begin position="69"/>
        <end position="91"/>
    </location>
</feature>
<dbReference type="Proteomes" id="UP000784294">
    <property type="component" value="Unassembled WGS sequence"/>
</dbReference>
<gene>
    <name evidence="2" type="ORF">PXEA_LOCUS25280</name>
</gene>
<accession>A0A448X9W7</accession>
<reference evidence="2" key="1">
    <citation type="submission" date="2018-11" db="EMBL/GenBank/DDBJ databases">
        <authorList>
            <consortium name="Pathogen Informatics"/>
        </authorList>
    </citation>
    <scope>NUCLEOTIDE SEQUENCE</scope>
</reference>
<protein>
    <submittedName>
        <fullName evidence="2">Uncharacterized protein</fullName>
    </submittedName>
</protein>
<organism evidence="2 3">
    <name type="scientific">Protopolystoma xenopodis</name>
    <dbReference type="NCBI Taxonomy" id="117903"/>
    <lineage>
        <taxon>Eukaryota</taxon>
        <taxon>Metazoa</taxon>
        <taxon>Spiralia</taxon>
        <taxon>Lophotrochozoa</taxon>
        <taxon>Platyhelminthes</taxon>
        <taxon>Monogenea</taxon>
        <taxon>Polyopisthocotylea</taxon>
        <taxon>Polystomatidea</taxon>
        <taxon>Polystomatidae</taxon>
        <taxon>Protopolystoma</taxon>
    </lineage>
</organism>
<evidence type="ECO:0000256" key="1">
    <source>
        <dbReference type="SAM" id="MobiDB-lite"/>
    </source>
</evidence>
<name>A0A448X9W7_9PLAT</name>